<proteinExistence type="predicted"/>
<dbReference type="InterPro" id="IPR002575">
    <property type="entry name" value="Aminoglycoside_PTrfase"/>
</dbReference>
<evidence type="ECO:0000259" key="2">
    <source>
        <dbReference type="Pfam" id="PF01636"/>
    </source>
</evidence>
<dbReference type="HOGENOM" id="CLU_1180540_0_0_1"/>
<dbReference type="eggNOG" id="ENOG502T2XD">
    <property type="taxonomic scope" value="Eukaryota"/>
</dbReference>
<dbReference type="InterPro" id="IPR011009">
    <property type="entry name" value="Kinase-like_dom_sf"/>
</dbReference>
<dbReference type="OMA" id="RATACCH"/>
<reference evidence="3 4" key="1">
    <citation type="journal article" date="2013" name="BMC Genomics">
        <title>The genome and transcriptome of the pine saprophyte Ophiostoma piceae, and a comparison with the bark beetle-associated pine pathogen Grosmannia clavigera.</title>
        <authorList>
            <person name="Haridas S."/>
            <person name="Wang Y."/>
            <person name="Lim L."/>
            <person name="Massoumi Alamouti S."/>
            <person name="Jackman S."/>
            <person name="Docking R."/>
            <person name="Robertson G."/>
            <person name="Birol I."/>
            <person name="Bohlmann J."/>
            <person name="Breuil C."/>
        </authorList>
    </citation>
    <scope>NUCLEOTIDE SEQUENCE [LARGE SCALE GENOMIC DNA]</scope>
    <source>
        <strain evidence="3 4">UAMH 11346</strain>
    </source>
</reference>
<name>S3C694_OPHP1</name>
<evidence type="ECO:0000256" key="1">
    <source>
        <dbReference type="SAM" id="MobiDB-lite"/>
    </source>
</evidence>
<keyword evidence="4" id="KW-1185">Reference proteome</keyword>
<sequence>MSQGWIKIELLPGDKFTTPIRWSLIARDITARLWRRAGHRATACCHGLWRRFVPATLRIQLYRVLGFLGSHWYGPNCSLKVQHLPFGLYLKTKFAEHHQSLVNEQAALQLVRQHTNVPVPCPLDLVSDARTSFLLMTRAPGIRLGACIDTLCDDEADVLAHDLQQCLGELRAVPRYDDAAALSISNALGEPLYDHRVNMGTSSDLDHSDFKGPFANEDEFNQRIANADSPPRSRT</sequence>
<dbReference type="Proteomes" id="UP000016923">
    <property type="component" value="Unassembled WGS sequence"/>
</dbReference>
<dbReference type="AlphaFoldDB" id="S3C694"/>
<gene>
    <name evidence="3" type="ORF">F503_06845</name>
</gene>
<feature type="domain" description="Aminoglycoside phosphotransferase" evidence="2">
    <location>
        <begin position="90"/>
        <end position="180"/>
    </location>
</feature>
<evidence type="ECO:0000313" key="3">
    <source>
        <dbReference type="EMBL" id="EPE09069.1"/>
    </source>
</evidence>
<protein>
    <recommendedName>
        <fullName evidence="2">Aminoglycoside phosphotransferase domain-containing protein</fullName>
    </recommendedName>
</protein>
<dbReference type="Pfam" id="PF01636">
    <property type="entry name" value="APH"/>
    <property type="match status" value="1"/>
</dbReference>
<dbReference type="STRING" id="1262450.S3C694"/>
<evidence type="ECO:0000313" key="4">
    <source>
        <dbReference type="Proteomes" id="UP000016923"/>
    </source>
</evidence>
<dbReference type="SUPFAM" id="SSF56112">
    <property type="entry name" value="Protein kinase-like (PK-like)"/>
    <property type="match status" value="1"/>
</dbReference>
<accession>S3C694</accession>
<organism evidence="3 4">
    <name type="scientific">Ophiostoma piceae (strain UAMH 11346)</name>
    <name type="common">Sap stain fungus</name>
    <dbReference type="NCBI Taxonomy" id="1262450"/>
    <lineage>
        <taxon>Eukaryota</taxon>
        <taxon>Fungi</taxon>
        <taxon>Dikarya</taxon>
        <taxon>Ascomycota</taxon>
        <taxon>Pezizomycotina</taxon>
        <taxon>Sordariomycetes</taxon>
        <taxon>Sordariomycetidae</taxon>
        <taxon>Ophiostomatales</taxon>
        <taxon>Ophiostomataceae</taxon>
        <taxon>Ophiostoma</taxon>
    </lineage>
</organism>
<dbReference type="VEuPathDB" id="FungiDB:F503_06845"/>
<feature type="region of interest" description="Disordered" evidence="1">
    <location>
        <begin position="208"/>
        <end position="235"/>
    </location>
</feature>
<dbReference type="OrthoDB" id="3250044at2759"/>
<dbReference type="EMBL" id="KE148147">
    <property type="protein sequence ID" value="EPE09069.1"/>
    <property type="molecule type" value="Genomic_DNA"/>
</dbReference>